<reference evidence="1" key="1">
    <citation type="submission" date="2016-02" db="EMBL/GenBank/DDBJ databases">
        <title>WGS assembly of Manihot esculenta.</title>
        <authorList>
            <person name="Bredeson J.V."/>
            <person name="Prochnik S.E."/>
            <person name="Lyons J.B."/>
            <person name="Schmutz J."/>
            <person name="Grimwood J."/>
            <person name="Vrebalov J."/>
            <person name="Bart R.S."/>
            <person name="Amuge T."/>
            <person name="Ferguson M.E."/>
            <person name="Green R."/>
            <person name="Putnam N."/>
            <person name="Stites J."/>
            <person name="Rounsley S."/>
            <person name="Rokhsar D.S."/>
        </authorList>
    </citation>
    <scope>NUCLEOTIDE SEQUENCE [LARGE SCALE GENOMIC DNA]</scope>
    <source>
        <tissue evidence="1">Leaf</tissue>
    </source>
</reference>
<name>A0A2C9UNP5_MANES</name>
<evidence type="ECO:0000313" key="1">
    <source>
        <dbReference type="EMBL" id="OAY32608.1"/>
    </source>
</evidence>
<dbReference type="EMBL" id="CM004399">
    <property type="protein sequence ID" value="OAY32608.1"/>
    <property type="molecule type" value="Genomic_DNA"/>
</dbReference>
<gene>
    <name evidence="1" type="ORF">MANES_13G031500</name>
</gene>
<proteinExistence type="predicted"/>
<dbReference type="AlphaFoldDB" id="A0A2C9UNP5"/>
<protein>
    <submittedName>
        <fullName evidence="1">Uncharacterized protein</fullName>
    </submittedName>
</protein>
<accession>A0A2C9UNP5</accession>
<sequence length="61" mass="7076">MKSRDSMLDQDISLMQAKQGWMDALQDHSMLLEEANIKQDYGNGLQIWGQNKQLHNQLAQM</sequence>
<organism evidence="1">
    <name type="scientific">Manihot esculenta</name>
    <name type="common">Cassava</name>
    <name type="synonym">Jatropha manihot</name>
    <dbReference type="NCBI Taxonomy" id="3983"/>
    <lineage>
        <taxon>Eukaryota</taxon>
        <taxon>Viridiplantae</taxon>
        <taxon>Streptophyta</taxon>
        <taxon>Embryophyta</taxon>
        <taxon>Tracheophyta</taxon>
        <taxon>Spermatophyta</taxon>
        <taxon>Magnoliopsida</taxon>
        <taxon>eudicotyledons</taxon>
        <taxon>Gunneridae</taxon>
        <taxon>Pentapetalae</taxon>
        <taxon>rosids</taxon>
        <taxon>fabids</taxon>
        <taxon>Malpighiales</taxon>
        <taxon>Euphorbiaceae</taxon>
        <taxon>Crotonoideae</taxon>
        <taxon>Manihoteae</taxon>
        <taxon>Manihot</taxon>
    </lineage>
</organism>